<dbReference type="GO" id="GO:0004523">
    <property type="term" value="F:RNA-DNA hybrid ribonuclease activity"/>
    <property type="evidence" value="ECO:0007669"/>
    <property type="project" value="UniProtKB-UniRule"/>
</dbReference>
<dbReference type="InterPro" id="IPR024567">
    <property type="entry name" value="RNase_HII/HIII_dom"/>
</dbReference>
<gene>
    <name evidence="16" type="ORF">IM660_07475</name>
</gene>
<dbReference type="InterPro" id="IPR012337">
    <property type="entry name" value="RNaseH-like_sf"/>
</dbReference>
<dbReference type="GO" id="GO:0043137">
    <property type="term" value="P:DNA replication, removal of RNA primer"/>
    <property type="evidence" value="ECO:0007669"/>
    <property type="project" value="TreeGrafter"/>
</dbReference>
<evidence type="ECO:0000256" key="5">
    <source>
        <dbReference type="ARBA" id="ARBA00007383"/>
    </source>
</evidence>
<dbReference type="GO" id="GO:0046872">
    <property type="term" value="F:metal ion binding"/>
    <property type="evidence" value="ECO:0007669"/>
    <property type="project" value="UniProtKB-KW"/>
</dbReference>
<evidence type="ECO:0000259" key="15">
    <source>
        <dbReference type="PROSITE" id="PS51975"/>
    </source>
</evidence>
<evidence type="ECO:0000256" key="10">
    <source>
        <dbReference type="ARBA" id="ARBA00022801"/>
    </source>
</evidence>
<dbReference type="GO" id="GO:0006298">
    <property type="term" value="P:mismatch repair"/>
    <property type="evidence" value="ECO:0007669"/>
    <property type="project" value="TreeGrafter"/>
</dbReference>
<keyword evidence="8 12" id="KW-0479">Metal-binding</keyword>
<dbReference type="KEGG" id="halt:IM660_07475"/>
<feature type="region of interest" description="Disordered" evidence="14">
    <location>
        <begin position="1"/>
        <end position="23"/>
    </location>
</feature>
<dbReference type="PANTHER" id="PTHR10954">
    <property type="entry name" value="RIBONUCLEASE H2 SUBUNIT A"/>
    <property type="match status" value="1"/>
</dbReference>
<reference evidence="16 17" key="1">
    <citation type="submission" date="2020-10" db="EMBL/GenBank/DDBJ databases">
        <title>Haloactinobacterium sp. RN3S43, a bacterium isolated from saline soil.</title>
        <authorList>
            <person name="Sun J.-Q."/>
        </authorList>
    </citation>
    <scope>NUCLEOTIDE SEQUENCE [LARGE SCALE GENOMIC DNA]</scope>
    <source>
        <strain evidence="16 17">RN3S43</strain>
    </source>
</reference>
<evidence type="ECO:0000313" key="16">
    <source>
        <dbReference type="EMBL" id="QOR72072.1"/>
    </source>
</evidence>
<comment type="cofactor">
    <cofactor evidence="12">
        <name>Mn(2+)</name>
        <dbReference type="ChEBI" id="CHEBI:29035"/>
    </cofactor>
    <cofactor evidence="12">
        <name>Mg(2+)</name>
        <dbReference type="ChEBI" id="CHEBI:18420"/>
    </cofactor>
    <text evidence="12">Manganese or magnesium. Binds 1 divalent metal ion per monomer in the absence of substrate. May bind a second metal ion after substrate binding.</text>
</comment>
<evidence type="ECO:0000256" key="3">
    <source>
        <dbReference type="ARBA" id="ARBA00004065"/>
    </source>
</evidence>
<dbReference type="GO" id="GO:0005737">
    <property type="term" value="C:cytoplasm"/>
    <property type="evidence" value="ECO:0007669"/>
    <property type="project" value="UniProtKB-SubCell"/>
</dbReference>
<comment type="subcellular location">
    <subcellularLocation>
        <location evidence="4">Cytoplasm</location>
    </subcellularLocation>
</comment>
<evidence type="ECO:0000256" key="11">
    <source>
        <dbReference type="ARBA" id="ARBA00023211"/>
    </source>
</evidence>
<keyword evidence="11" id="KW-0464">Manganese</keyword>
<dbReference type="Pfam" id="PF01351">
    <property type="entry name" value="RNase_HII"/>
    <property type="match status" value="1"/>
</dbReference>
<dbReference type="EC" id="3.1.26.4" evidence="13"/>
<keyword evidence="7 12" id="KW-0540">Nuclease</keyword>
<evidence type="ECO:0000256" key="2">
    <source>
        <dbReference type="ARBA" id="ARBA00001946"/>
    </source>
</evidence>
<dbReference type="PANTHER" id="PTHR10954:SF18">
    <property type="entry name" value="RIBONUCLEASE HII"/>
    <property type="match status" value="1"/>
</dbReference>
<feature type="region of interest" description="Disordered" evidence="14">
    <location>
        <begin position="244"/>
        <end position="270"/>
    </location>
</feature>
<dbReference type="GO" id="GO:0032299">
    <property type="term" value="C:ribonuclease H2 complex"/>
    <property type="evidence" value="ECO:0007669"/>
    <property type="project" value="TreeGrafter"/>
</dbReference>
<keyword evidence="17" id="KW-1185">Reference proteome</keyword>
<evidence type="ECO:0000256" key="12">
    <source>
        <dbReference type="PROSITE-ProRule" id="PRU01319"/>
    </source>
</evidence>
<dbReference type="Gene3D" id="3.30.420.10">
    <property type="entry name" value="Ribonuclease H-like superfamily/Ribonuclease H"/>
    <property type="match status" value="1"/>
</dbReference>
<comment type="function">
    <text evidence="3 13">Endonuclease that specifically degrades the RNA of RNA-DNA hybrids.</text>
</comment>
<dbReference type="InterPro" id="IPR036397">
    <property type="entry name" value="RNaseH_sf"/>
</dbReference>
<comment type="similarity">
    <text evidence="5 13">Belongs to the RNase HII family.</text>
</comment>
<sequence>MADRPRRDLRRRSRPVVTSQPPGRQLERELLATTALVAGMDEVGRGALAGPVSVGVAVVDATTGRIPAGLRDSKLLRPHVREKLVAPIQRWAVASAIGHAEPEEIDRIGIIAALRLAGSRALATLAERGIEPGVVILDGSHDWLTTPAHLPLPERPAPPVRTQVKADLRCAVVAAASVLAKVERDALLVEAHERYPAYGWAGNKGYSAPEHLEALATHGACAWHRRSWSLPTGQRPVAQTLPLDALATPSARPGGLSDVPPEASGPAESA</sequence>
<dbReference type="Proteomes" id="UP000593758">
    <property type="component" value="Chromosome"/>
</dbReference>
<comment type="catalytic activity">
    <reaction evidence="1 12 13">
        <text>Endonucleolytic cleavage to 5'-phosphomonoester.</text>
        <dbReference type="EC" id="3.1.26.4"/>
    </reaction>
</comment>
<dbReference type="EMBL" id="CP063169">
    <property type="protein sequence ID" value="QOR72072.1"/>
    <property type="molecule type" value="Genomic_DNA"/>
</dbReference>
<evidence type="ECO:0000313" key="17">
    <source>
        <dbReference type="Proteomes" id="UP000593758"/>
    </source>
</evidence>
<dbReference type="InterPro" id="IPR001352">
    <property type="entry name" value="RNase_HII/HIII"/>
</dbReference>
<dbReference type="GO" id="GO:0003723">
    <property type="term" value="F:RNA binding"/>
    <property type="evidence" value="ECO:0007669"/>
    <property type="project" value="UniProtKB-UniRule"/>
</dbReference>
<organism evidence="16 17">
    <name type="scientific">Ruania alkalisoli</name>
    <dbReference type="NCBI Taxonomy" id="2779775"/>
    <lineage>
        <taxon>Bacteria</taxon>
        <taxon>Bacillati</taxon>
        <taxon>Actinomycetota</taxon>
        <taxon>Actinomycetes</taxon>
        <taxon>Micrococcales</taxon>
        <taxon>Ruaniaceae</taxon>
        <taxon>Ruania</taxon>
    </lineage>
</organism>
<proteinExistence type="inferred from homology"/>
<evidence type="ECO:0000256" key="9">
    <source>
        <dbReference type="ARBA" id="ARBA00022759"/>
    </source>
</evidence>
<protein>
    <recommendedName>
        <fullName evidence="13">Ribonuclease</fullName>
        <ecNumber evidence="13">3.1.26.4</ecNumber>
    </recommendedName>
</protein>
<feature type="binding site" evidence="12">
    <location>
        <position position="138"/>
    </location>
    <ligand>
        <name>a divalent metal cation</name>
        <dbReference type="ChEBI" id="CHEBI:60240"/>
    </ligand>
</feature>
<evidence type="ECO:0000256" key="14">
    <source>
        <dbReference type="SAM" id="MobiDB-lite"/>
    </source>
</evidence>
<evidence type="ECO:0000256" key="7">
    <source>
        <dbReference type="ARBA" id="ARBA00022722"/>
    </source>
</evidence>
<evidence type="ECO:0000256" key="1">
    <source>
        <dbReference type="ARBA" id="ARBA00000077"/>
    </source>
</evidence>
<keyword evidence="6" id="KW-0963">Cytoplasm</keyword>
<evidence type="ECO:0000256" key="8">
    <source>
        <dbReference type="ARBA" id="ARBA00022723"/>
    </source>
</evidence>
<feature type="binding site" evidence="12">
    <location>
        <position position="42"/>
    </location>
    <ligand>
        <name>a divalent metal cation</name>
        <dbReference type="ChEBI" id="CHEBI:60240"/>
    </ligand>
</feature>
<feature type="domain" description="RNase H type-2" evidence="15">
    <location>
        <begin position="35"/>
        <end position="239"/>
    </location>
</feature>
<evidence type="ECO:0000256" key="4">
    <source>
        <dbReference type="ARBA" id="ARBA00004496"/>
    </source>
</evidence>
<feature type="binding site" evidence="12">
    <location>
        <position position="41"/>
    </location>
    <ligand>
        <name>a divalent metal cation</name>
        <dbReference type="ChEBI" id="CHEBI:60240"/>
    </ligand>
</feature>
<dbReference type="PROSITE" id="PS51975">
    <property type="entry name" value="RNASE_H_2"/>
    <property type="match status" value="1"/>
</dbReference>
<keyword evidence="9 12" id="KW-0255">Endonuclease</keyword>
<dbReference type="SUPFAM" id="SSF53098">
    <property type="entry name" value="Ribonuclease H-like"/>
    <property type="match status" value="1"/>
</dbReference>
<comment type="cofactor">
    <cofactor evidence="2">
        <name>Mg(2+)</name>
        <dbReference type="ChEBI" id="CHEBI:18420"/>
    </cofactor>
</comment>
<dbReference type="CDD" id="cd07182">
    <property type="entry name" value="RNase_HII_bacteria_HII_like"/>
    <property type="match status" value="1"/>
</dbReference>
<dbReference type="NCBIfam" id="NF000595">
    <property type="entry name" value="PRK00015.1-3"/>
    <property type="match status" value="1"/>
</dbReference>
<evidence type="ECO:0000256" key="13">
    <source>
        <dbReference type="RuleBase" id="RU003515"/>
    </source>
</evidence>
<name>A0A7M1SZ99_9MICO</name>
<dbReference type="AlphaFoldDB" id="A0A7M1SZ99"/>
<dbReference type="InterPro" id="IPR022898">
    <property type="entry name" value="RNase_HII"/>
</dbReference>
<keyword evidence="10 12" id="KW-0378">Hydrolase</keyword>
<accession>A0A7M1SZ99</accession>
<evidence type="ECO:0000256" key="6">
    <source>
        <dbReference type="ARBA" id="ARBA00022490"/>
    </source>
</evidence>